<dbReference type="KEGG" id="mfol:DXT68_00775"/>
<dbReference type="RefSeq" id="WP_045252490.1">
    <property type="nucleotide sequence ID" value="NZ_CP031425.1"/>
</dbReference>
<reference evidence="2 3" key="1">
    <citation type="submission" date="2015-02" db="EMBL/GenBank/DDBJ databases">
        <title>Draft genome sequences of ten Microbacterium spp. with emphasis on heavy metal contaminated environments.</title>
        <authorList>
            <person name="Corretto E."/>
        </authorList>
    </citation>
    <scope>NUCLEOTIDE SEQUENCE [LARGE SCALE GENOMIC DNA]</scope>
    <source>
        <strain evidence="2 3">DSM 12966</strain>
    </source>
</reference>
<accession>A0A0F0L463</accession>
<organism evidence="2 3">
    <name type="scientific">Microbacterium foliorum</name>
    <dbReference type="NCBI Taxonomy" id="104336"/>
    <lineage>
        <taxon>Bacteria</taxon>
        <taxon>Bacillati</taxon>
        <taxon>Actinomycetota</taxon>
        <taxon>Actinomycetes</taxon>
        <taxon>Micrococcales</taxon>
        <taxon>Microbacteriaceae</taxon>
        <taxon>Microbacterium</taxon>
    </lineage>
</organism>
<dbReference type="PATRIC" id="fig|104336.4.peg.27"/>
<dbReference type="Proteomes" id="UP000033572">
    <property type="component" value="Unassembled WGS sequence"/>
</dbReference>
<evidence type="ECO:0000313" key="2">
    <source>
        <dbReference type="EMBL" id="KJL27474.1"/>
    </source>
</evidence>
<feature type="transmembrane region" description="Helical" evidence="1">
    <location>
        <begin position="20"/>
        <end position="40"/>
    </location>
</feature>
<dbReference type="GeneID" id="94442918"/>
<dbReference type="EMBL" id="JYIU01000008">
    <property type="protein sequence ID" value="KJL27474.1"/>
    <property type="molecule type" value="Genomic_DNA"/>
</dbReference>
<keyword evidence="1" id="KW-0812">Transmembrane</keyword>
<feature type="transmembrane region" description="Helical" evidence="1">
    <location>
        <begin position="204"/>
        <end position="223"/>
    </location>
</feature>
<dbReference type="AlphaFoldDB" id="A0A0F0L463"/>
<feature type="transmembrane region" description="Helical" evidence="1">
    <location>
        <begin position="55"/>
        <end position="72"/>
    </location>
</feature>
<sequence>MRRTLNVIRLQLINRQTFVWVPLIILGSATVLSVLIYAMIPGDGPKYGGGGQAPLWYFFAIGISAMTLTFPFSQAMSITRRDFFVGTMLTAILGSAFLAALFLLGGGIEVATNGYGVNGYMFYLPWLWEAGPLGAFVVYFTLALFLFVLGFTGATIYKSWGPTVVTIVGVGLSLVLVGLVFLVTRLELWVQVGLAMGDLGALGLALWGLAIVVLLGAVSFFAFRRATP</sequence>
<feature type="transmembrane region" description="Helical" evidence="1">
    <location>
        <begin position="126"/>
        <end position="151"/>
    </location>
</feature>
<proteinExistence type="predicted"/>
<comment type="caution">
    <text evidence="2">The sequence shown here is derived from an EMBL/GenBank/DDBJ whole genome shotgun (WGS) entry which is preliminary data.</text>
</comment>
<keyword evidence="1" id="KW-0472">Membrane</keyword>
<evidence type="ECO:0000313" key="3">
    <source>
        <dbReference type="Proteomes" id="UP000033572"/>
    </source>
</evidence>
<keyword evidence="1" id="KW-1133">Transmembrane helix</keyword>
<gene>
    <name evidence="2" type="ORF">RN50_00029</name>
</gene>
<evidence type="ECO:0000256" key="1">
    <source>
        <dbReference type="SAM" id="Phobius"/>
    </source>
</evidence>
<feature type="transmembrane region" description="Helical" evidence="1">
    <location>
        <begin position="84"/>
        <end position="106"/>
    </location>
</feature>
<feature type="transmembrane region" description="Helical" evidence="1">
    <location>
        <begin position="163"/>
        <end position="184"/>
    </location>
</feature>
<protein>
    <submittedName>
        <fullName evidence="2">Uncharacterized protein</fullName>
    </submittedName>
</protein>
<name>A0A0F0L463_9MICO</name>
<keyword evidence="3" id="KW-1185">Reference proteome</keyword>